<protein>
    <submittedName>
        <fullName evidence="1">Uncharacterized protein</fullName>
    </submittedName>
</protein>
<name>A0A2N6TJ04_FUSNU</name>
<sequence length="225" mass="26420">MKSKIKYLIFFLISILLLNSCSTLRKIYIGLGGTTFVPPRYEALIYGIVENDKVNRMGLSKIYVDKMYEINMHKMEHIIGEKYKIRFNSPTEIETYTEQSYCIKFYDDFKMTINGKEYTIPKEKIEEKENKWNDGSITVKYKWLVPVNILKTDDNEYILDIGEIEIVDKTGKIIKPKEKIPTLLFKKTVYVVLADKGIKYDGWVEDYPGGIKALRELEKYFKSVK</sequence>
<accession>A0A2N6TJ04</accession>
<evidence type="ECO:0000313" key="2">
    <source>
        <dbReference type="Proteomes" id="UP000235733"/>
    </source>
</evidence>
<gene>
    <name evidence="1" type="ORF">CJ209_05500</name>
</gene>
<proteinExistence type="predicted"/>
<evidence type="ECO:0000313" key="1">
    <source>
        <dbReference type="EMBL" id="PMC69313.1"/>
    </source>
</evidence>
<dbReference type="EMBL" id="PNHC01000004">
    <property type="protein sequence ID" value="PMC69313.1"/>
    <property type="molecule type" value="Genomic_DNA"/>
</dbReference>
<dbReference type="Proteomes" id="UP000235733">
    <property type="component" value="Unassembled WGS sequence"/>
</dbReference>
<dbReference type="RefSeq" id="WP_158392460.1">
    <property type="nucleotide sequence ID" value="NZ_PNHC01000004.1"/>
</dbReference>
<comment type="caution">
    <text evidence="1">The sequence shown here is derived from an EMBL/GenBank/DDBJ whole genome shotgun (WGS) entry which is preliminary data.</text>
</comment>
<reference evidence="1 2" key="1">
    <citation type="submission" date="2017-09" db="EMBL/GenBank/DDBJ databases">
        <title>Bacterial strain isolated from the female urinary microbiota.</title>
        <authorList>
            <person name="Thomas-White K."/>
            <person name="Kumar N."/>
            <person name="Forster S."/>
            <person name="Putonti C."/>
            <person name="Lawley T."/>
            <person name="Wolfe A.J."/>
        </authorList>
    </citation>
    <scope>NUCLEOTIDE SEQUENCE [LARGE SCALE GENOMIC DNA]</scope>
    <source>
        <strain evidence="1 2">UMB0249</strain>
    </source>
</reference>
<organism evidence="1 2">
    <name type="scientific">Fusobacterium nucleatum</name>
    <dbReference type="NCBI Taxonomy" id="851"/>
    <lineage>
        <taxon>Bacteria</taxon>
        <taxon>Fusobacteriati</taxon>
        <taxon>Fusobacteriota</taxon>
        <taxon>Fusobacteriia</taxon>
        <taxon>Fusobacteriales</taxon>
        <taxon>Fusobacteriaceae</taxon>
        <taxon>Fusobacterium</taxon>
    </lineage>
</organism>
<dbReference type="AlphaFoldDB" id="A0A2N6TJ04"/>